<name>A0A5J4YTJ1_PORPP</name>
<feature type="compositionally biased region" description="Basic and acidic residues" evidence="4">
    <location>
        <begin position="11"/>
        <end position="25"/>
    </location>
</feature>
<evidence type="ECO:0000256" key="3">
    <source>
        <dbReference type="PROSITE-ProRule" id="PRU00175"/>
    </source>
</evidence>
<dbReference type="AlphaFoldDB" id="A0A5J4YTJ1"/>
<dbReference type="Pfam" id="PF24681">
    <property type="entry name" value="Kelch_KLHDC2_KLHL20_DRC7"/>
    <property type="match status" value="1"/>
</dbReference>
<dbReference type="InterPro" id="IPR001841">
    <property type="entry name" value="Znf_RING"/>
</dbReference>
<dbReference type="InterPro" id="IPR013083">
    <property type="entry name" value="Znf_RING/FYVE/PHD"/>
</dbReference>
<feature type="compositionally biased region" description="Polar residues" evidence="4">
    <location>
        <begin position="131"/>
        <end position="142"/>
    </location>
</feature>
<feature type="compositionally biased region" description="Polar residues" evidence="4">
    <location>
        <begin position="187"/>
        <end position="196"/>
    </location>
</feature>
<keyword evidence="3" id="KW-0863">Zinc-finger</keyword>
<dbReference type="InterPro" id="IPR001202">
    <property type="entry name" value="WW_dom"/>
</dbReference>
<feature type="region of interest" description="Disordered" evidence="4">
    <location>
        <begin position="1"/>
        <end position="65"/>
    </location>
</feature>
<dbReference type="SUPFAM" id="SSF57850">
    <property type="entry name" value="RING/U-box"/>
    <property type="match status" value="1"/>
</dbReference>
<evidence type="ECO:0000259" key="5">
    <source>
        <dbReference type="PROSITE" id="PS50020"/>
    </source>
</evidence>
<keyword evidence="2" id="KW-0677">Repeat</keyword>
<dbReference type="PROSITE" id="PS50020">
    <property type="entry name" value="WW_DOMAIN_2"/>
    <property type="match status" value="1"/>
</dbReference>
<evidence type="ECO:0000313" key="8">
    <source>
        <dbReference type="Proteomes" id="UP000324585"/>
    </source>
</evidence>
<dbReference type="InterPro" id="IPR015915">
    <property type="entry name" value="Kelch-typ_b-propeller"/>
</dbReference>
<gene>
    <name evidence="7" type="ORF">FVE85_3072</name>
</gene>
<accession>A0A5J4YTJ1</accession>
<dbReference type="PROSITE" id="PS50089">
    <property type="entry name" value="ZF_RING_2"/>
    <property type="match status" value="1"/>
</dbReference>
<evidence type="ECO:0000256" key="1">
    <source>
        <dbReference type="ARBA" id="ARBA00022441"/>
    </source>
</evidence>
<protein>
    <submittedName>
        <fullName evidence="7">Tip elongation aberrant protein 1</fullName>
    </submittedName>
</protein>
<feature type="region of interest" description="Disordered" evidence="4">
    <location>
        <begin position="115"/>
        <end position="144"/>
    </location>
</feature>
<sequence>MSVEAAGARDPVLHARAEMDADRQRKTPFGAGLGGAAPGGVSARQNSSTAQSHGAKSGVAAQQQQQQQQQAQRECKFNLRLCNFAVRQEVIRQDDNTRTQGQNHSLPVLLEQLQQSSSANQNTASNRNASLLSQRRFSSPRDSISRAGLSGTFRSVFFGLTGPDDNRDNMLAPRPRLSGGVIDSRRNSGSSSQTPTRALVRLSVSGVLNAKGPVVLLSPLLGFGNFECSSDISVPSTAMLDRFVVTFTLKTCANETASQGDKIMHMLGQRTKLGQCSIDLRTLAVGPQRHDILLALADSQLAESYRFRLSFDSVISQITTCVFTIRKIEVSLLESAIRDEWRRHQLYAIASFLGNGKVREISSDATLRGNKLILNIPRLAARASMEELVSGQLVLELHDSSANNLALGYVIIPMIKYWQCKHKETALVVEELVGCDRHSGEQRNVIGTVRLKLSLSNAPSLSQMKGGIHTEAGITDARPLVFGVLLPSGSRTDSTLRSGLGSIGDWIRLIDSFGLEFFYNPVSGTSSWTNPHRPGSGYDQADTDAQRPLNEKILPGGISVFTMADGSTRFLHPGLASSQQLLHVDCFGDVSRPSWMSPLSIMDGHHDQSALLHGVTDNSEPMPDGGVNTDEVVSSTSAVRDTELMLLAQQARSRAVAVAQACMQTSADDVDQINPVARITDDSGCATEMKWSKLLDVGYLGEGSEGHSLIPVNGGAELYKYGGGCGRDWFNKLFAFDVNKKQWRYVVCNGPAPLARTGHCAISLAYGARMLVFGGTSRTGRLNCLDVLDVPRSTWSPVNLATAHVPSKRSRAAMCAMENGTSALLFAGREGYRFLGDKYYNDLHIFDASRVEWLAVKDRGFTRPEPRAGHIGEMINNRQLFVHGGMDDGAKFYSDSWLFDTVSMQWTRTPYPDEPSPGTRESHASALVGGAVVSYGGNGESGQLYNDVWVFNTANLRWAGVPLTTGPSPGVRTGAAMAPLDDRSLLVVGGDSGFSYLKDCTMLEVAYTSLEEVRLKTQACRERGPQSDTCVICLDRAPQAMFLWCSHYVCCRVCAAQVQYCPMCREYIYRKVLDT</sequence>
<dbReference type="GO" id="GO:0008270">
    <property type="term" value="F:zinc ion binding"/>
    <property type="evidence" value="ECO:0007669"/>
    <property type="project" value="UniProtKB-KW"/>
</dbReference>
<dbReference type="PANTHER" id="PTHR46093:SF18">
    <property type="entry name" value="FIBRONECTIN TYPE-III DOMAIN-CONTAINING PROTEIN"/>
    <property type="match status" value="1"/>
</dbReference>
<keyword evidence="3" id="KW-0862">Zinc</keyword>
<feature type="domain" description="WW" evidence="5">
    <location>
        <begin position="506"/>
        <end position="533"/>
    </location>
</feature>
<dbReference type="Gene3D" id="3.30.40.10">
    <property type="entry name" value="Zinc/RING finger domain, C3HC4 (zinc finger)"/>
    <property type="match status" value="1"/>
</dbReference>
<feature type="domain" description="RING-type" evidence="6">
    <location>
        <begin position="1030"/>
        <end position="1065"/>
    </location>
</feature>
<proteinExistence type="predicted"/>
<feature type="region of interest" description="Disordered" evidence="4">
    <location>
        <begin position="164"/>
        <end position="196"/>
    </location>
</feature>
<keyword evidence="3" id="KW-0479">Metal-binding</keyword>
<keyword evidence="8" id="KW-1185">Reference proteome</keyword>
<reference evidence="8" key="1">
    <citation type="journal article" date="2019" name="Nat. Commun.">
        <title>Expansion of phycobilisome linker gene families in mesophilic red algae.</title>
        <authorList>
            <person name="Lee J."/>
            <person name="Kim D."/>
            <person name="Bhattacharya D."/>
            <person name="Yoon H.S."/>
        </authorList>
    </citation>
    <scope>NUCLEOTIDE SEQUENCE [LARGE SCALE GENOMIC DNA]</scope>
    <source>
        <strain evidence="8">CCMP 1328</strain>
    </source>
</reference>
<dbReference type="Gene3D" id="2.120.10.80">
    <property type="entry name" value="Kelch-type beta propeller"/>
    <property type="match status" value="2"/>
</dbReference>
<dbReference type="Pfam" id="PF13920">
    <property type="entry name" value="zf-C3HC4_3"/>
    <property type="match status" value="1"/>
</dbReference>
<feature type="compositionally biased region" description="Low complexity" evidence="4">
    <location>
        <begin position="115"/>
        <end position="130"/>
    </location>
</feature>
<evidence type="ECO:0000313" key="7">
    <source>
        <dbReference type="EMBL" id="KAA8494831.1"/>
    </source>
</evidence>
<dbReference type="EMBL" id="VRMN01000004">
    <property type="protein sequence ID" value="KAA8494831.1"/>
    <property type="molecule type" value="Genomic_DNA"/>
</dbReference>
<evidence type="ECO:0000259" key="6">
    <source>
        <dbReference type="PROSITE" id="PS50089"/>
    </source>
</evidence>
<dbReference type="OrthoDB" id="10251809at2759"/>
<evidence type="ECO:0000256" key="4">
    <source>
        <dbReference type="SAM" id="MobiDB-lite"/>
    </source>
</evidence>
<dbReference type="SUPFAM" id="SSF117281">
    <property type="entry name" value="Kelch motif"/>
    <property type="match status" value="1"/>
</dbReference>
<dbReference type="PANTHER" id="PTHR46093">
    <property type="entry name" value="ACYL-COA-BINDING DOMAIN-CONTAINING PROTEIN 5"/>
    <property type="match status" value="1"/>
</dbReference>
<evidence type="ECO:0000256" key="2">
    <source>
        <dbReference type="ARBA" id="ARBA00022737"/>
    </source>
</evidence>
<dbReference type="Proteomes" id="UP000324585">
    <property type="component" value="Unassembled WGS sequence"/>
</dbReference>
<dbReference type="PROSITE" id="PS01159">
    <property type="entry name" value="WW_DOMAIN_1"/>
    <property type="match status" value="1"/>
</dbReference>
<feature type="compositionally biased region" description="Polar residues" evidence="4">
    <location>
        <begin position="43"/>
        <end position="54"/>
    </location>
</feature>
<comment type="caution">
    <text evidence="7">The sequence shown here is derived from an EMBL/GenBank/DDBJ whole genome shotgun (WGS) entry which is preliminary data.</text>
</comment>
<organism evidence="7 8">
    <name type="scientific">Porphyridium purpureum</name>
    <name type="common">Red alga</name>
    <name type="synonym">Porphyridium cruentum</name>
    <dbReference type="NCBI Taxonomy" id="35688"/>
    <lineage>
        <taxon>Eukaryota</taxon>
        <taxon>Rhodophyta</taxon>
        <taxon>Bangiophyceae</taxon>
        <taxon>Porphyridiales</taxon>
        <taxon>Porphyridiaceae</taxon>
        <taxon>Porphyridium</taxon>
    </lineage>
</organism>
<keyword evidence="1" id="KW-0880">Kelch repeat</keyword>